<dbReference type="EMBL" id="JAPCWZ010000007">
    <property type="protein sequence ID" value="KAK8855964.1"/>
    <property type="molecule type" value="Genomic_DNA"/>
</dbReference>
<keyword evidence="2" id="KW-1185">Reference proteome</keyword>
<evidence type="ECO:0000313" key="2">
    <source>
        <dbReference type="Proteomes" id="UP001390339"/>
    </source>
</evidence>
<organism evidence="1 2">
    <name type="scientific">Apiospora arundinis</name>
    <dbReference type="NCBI Taxonomy" id="335852"/>
    <lineage>
        <taxon>Eukaryota</taxon>
        <taxon>Fungi</taxon>
        <taxon>Dikarya</taxon>
        <taxon>Ascomycota</taxon>
        <taxon>Pezizomycotina</taxon>
        <taxon>Sordariomycetes</taxon>
        <taxon>Xylariomycetidae</taxon>
        <taxon>Amphisphaeriales</taxon>
        <taxon>Apiosporaceae</taxon>
        <taxon>Apiospora</taxon>
    </lineage>
</organism>
<proteinExistence type="predicted"/>
<protein>
    <submittedName>
        <fullName evidence="1">Uncharacterized protein</fullName>
    </submittedName>
</protein>
<reference evidence="1 2" key="1">
    <citation type="journal article" date="2024" name="IMA Fungus">
        <title>Apiospora arundinis, a panoply of carbohydrate-active enzymes and secondary metabolites.</title>
        <authorList>
            <person name="Sorensen T."/>
            <person name="Petersen C."/>
            <person name="Muurmann A.T."/>
            <person name="Christiansen J.V."/>
            <person name="Brundto M.L."/>
            <person name="Overgaard C.K."/>
            <person name="Boysen A.T."/>
            <person name="Wollenberg R.D."/>
            <person name="Larsen T.O."/>
            <person name="Sorensen J.L."/>
            <person name="Nielsen K.L."/>
            <person name="Sondergaard T.E."/>
        </authorList>
    </citation>
    <scope>NUCLEOTIDE SEQUENCE [LARGE SCALE GENOMIC DNA]</scope>
    <source>
        <strain evidence="1 2">AAU 773</strain>
    </source>
</reference>
<dbReference type="Proteomes" id="UP001390339">
    <property type="component" value="Unassembled WGS sequence"/>
</dbReference>
<gene>
    <name evidence="1" type="ORF">PGQ11_011876</name>
</gene>
<evidence type="ECO:0000313" key="1">
    <source>
        <dbReference type="EMBL" id="KAK8855964.1"/>
    </source>
</evidence>
<sequence length="74" mass="8077">MATELLEEFDYVALMDGRVDVLDAAQTFPGGEGVTMEAPQEAIATRGRQSRSESRTKCNPAVEITCSPRCELRA</sequence>
<comment type="caution">
    <text evidence="1">The sequence shown here is derived from an EMBL/GenBank/DDBJ whole genome shotgun (WGS) entry which is preliminary data.</text>
</comment>
<name>A0ABR2I0T3_9PEZI</name>
<accession>A0ABR2I0T3</accession>